<gene>
    <name evidence="1" type="ORF">Q31a_60180</name>
</gene>
<dbReference type="KEGG" id="ahel:Q31a_60180"/>
<dbReference type="AlphaFoldDB" id="A0A518GG99"/>
<dbReference type="Proteomes" id="UP000318017">
    <property type="component" value="Chromosome"/>
</dbReference>
<dbReference type="OrthoDB" id="280002at2"/>
<sequence>MPSDNPATHATNRNLAMHAYIDPTTVQYTEYLVRCMEERLQTAQSLRLLADSQSDATAQGDINVTLGFISRKQVLIEHLEVLRIQMQPYFDDDAESRVWVSPQRRQECRELAEAGTRLLQEISHFEQKTLEEMSRQRDAVAAQLQDGRDATLARSAYSADDVLSESALDISNL</sequence>
<reference evidence="1 2" key="1">
    <citation type="submission" date="2019-02" db="EMBL/GenBank/DDBJ databases">
        <title>Deep-cultivation of Planctomycetes and their phenomic and genomic characterization uncovers novel biology.</title>
        <authorList>
            <person name="Wiegand S."/>
            <person name="Jogler M."/>
            <person name="Boedeker C."/>
            <person name="Pinto D."/>
            <person name="Vollmers J."/>
            <person name="Rivas-Marin E."/>
            <person name="Kohn T."/>
            <person name="Peeters S.H."/>
            <person name="Heuer A."/>
            <person name="Rast P."/>
            <person name="Oberbeckmann S."/>
            <person name="Bunk B."/>
            <person name="Jeske O."/>
            <person name="Meyerdierks A."/>
            <person name="Storesund J.E."/>
            <person name="Kallscheuer N."/>
            <person name="Luecker S."/>
            <person name="Lage O.M."/>
            <person name="Pohl T."/>
            <person name="Merkel B.J."/>
            <person name="Hornburger P."/>
            <person name="Mueller R.-W."/>
            <person name="Bruemmer F."/>
            <person name="Labrenz M."/>
            <person name="Spormann A.M."/>
            <person name="Op den Camp H."/>
            <person name="Overmann J."/>
            <person name="Amann R."/>
            <person name="Jetten M.S.M."/>
            <person name="Mascher T."/>
            <person name="Medema M.H."/>
            <person name="Devos D.P."/>
            <person name="Kaster A.-K."/>
            <person name="Ovreas L."/>
            <person name="Rohde M."/>
            <person name="Galperin M.Y."/>
            <person name="Jogler C."/>
        </authorList>
    </citation>
    <scope>NUCLEOTIDE SEQUENCE [LARGE SCALE GENOMIC DNA]</scope>
    <source>
        <strain evidence="1 2">Q31a</strain>
    </source>
</reference>
<name>A0A518GG99_9BACT</name>
<keyword evidence="2" id="KW-1185">Reference proteome</keyword>
<organism evidence="1 2">
    <name type="scientific">Aureliella helgolandensis</name>
    <dbReference type="NCBI Taxonomy" id="2527968"/>
    <lineage>
        <taxon>Bacteria</taxon>
        <taxon>Pseudomonadati</taxon>
        <taxon>Planctomycetota</taxon>
        <taxon>Planctomycetia</taxon>
        <taxon>Pirellulales</taxon>
        <taxon>Pirellulaceae</taxon>
        <taxon>Aureliella</taxon>
    </lineage>
</organism>
<accession>A0A518GG99</accession>
<protein>
    <recommendedName>
        <fullName evidence="3">FlgN protein</fullName>
    </recommendedName>
</protein>
<dbReference type="RefSeq" id="WP_145085303.1">
    <property type="nucleotide sequence ID" value="NZ_CP036298.1"/>
</dbReference>
<evidence type="ECO:0000313" key="2">
    <source>
        <dbReference type="Proteomes" id="UP000318017"/>
    </source>
</evidence>
<proteinExistence type="predicted"/>
<evidence type="ECO:0008006" key="3">
    <source>
        <dbReference type="Google" id="ProtNLM"/>
    </source>
</evidence>
<dbReference type="EMBL" id="CP036298">
    <property type="protein sequence ID" value="QDV27625.1"/>
    <property type="molecule type" value="Genomic_DNA"/>
</dbReference>
<evidence type="ECO:0000313" key="1">
    <source>
        <dbReference type="EMBL" id="QDV27625.1"/>
    </source>
</evidence>